<name>A0AAE3FP25_9EURY</name>
<evidence type="ECO:0000313" key="2">
    <source>
        <dbReference type="EMBL" id="MCL9812253.1"/>
    </source>
</evidence>
<keyword evidence="3" id="KW-1185">Reference proteome</keyword>
<sequence>MTDRTEFVGVRLTPEEREEFENFLRDEGEFNSMSRFLRVAAYRYMASADEESSIDPEELIDAVDSAVTPISERLERIEDHVLSIDSNVSDDDNIDRLARDIYSSLPAHTDTNELPDFGEIGQFESPSDLALAKSISTPDVWAQYYDEDLADTRRACARMLEYYPDVNYIEDTTGGADSHIPRHDDIGVEDPPSHTDVSTDQTTSQPRYPESSNQDRTTVRRYYKESGD</sequence>
<evidence type="ECO:0000313" key="3">
    <source>
        <dbReference type="Proteomes" id="UP001202674"/>
    </source>
</evidence>
<dbReference type="Proteomes" id="UP001202674">
    <property type="component" value="Unassembled WGS sequence"/>
</dbReference>
<organism evidence="2 3">
    <name type="scientific">Natranaeroarchaeum aerophilus</name>
    <dbReference type="NCBI Taxonomy" id="2917711"/>
    <lineage>
        <taxon>Archaea</taxon>
        <taxon>Methanobacteriati</taxon>
        <taxon>Methanobacteriota</taxon>
        <taxon>Stenosarchaea group</taxon>
        <taxon>Halobacteria</taxon>
        <taxon>Halobacteriales</taxon>
        <taxon>Natronoarchaeaceae</taxon>
        <taxon>Natranaeroarchaeum</taxon>
    </lineage>
</organism>
<proteinExistence type="predicted"/>
<evidence type="ECO:0000256" key="1">
    <source>
        <dbReference type="SAM" id="MobiDB-lite"/>
    </source>
</evidence>
<gene>
    <name evidence="2" type="ORF">AArcSt11_01140</name>
</gene>
<protein>
    <recommendedName>
        <fullName evidence="4">Ribbon-helix-helix protein, CopG family</fullName>
    </recommendedName>
</protein>
<accession>A0AAE3FP25</accession>
<feature type="compositionally biased region" description="Polar residues" evidence="1">
    <location>
        <begin position="195"/>
        <end position="216"/>
    </location>
</feature>
<reference evidence="2 3" key="1">
    <citation type="journal article" date="2022" name="Syst. Appl. Microbiol.">
        <title>Natronocalculus amylovorans gen. nov., sp. nov., and Natranaeroarchaeum aerophilus sp. nov., dominant culturable amylolytic natronoarchaea from hypersaline soda lakes in southwestern Siberia.</title>
        <authorList>
            <person name="Sorokin D.Y."/>
            <person name="Elcheninov A.G."/>
            <person name="Khizhniak T.V."/>
            <person name="Koenen M."/>
            <person name="Bale N.J."/>
            <person name="Damste J.S.S."/>
            <person name="Kublanov I.V."/>
        </authorList>
    </citation>
    <scope>NUCLEOTIDE SEQUENCE [LARGE SCALE GENOMIC DNA]</scope>
    <source>
        <strain evidence="2 3">AArc-St1-1</strain>
    </source>
</reference>
<dbReference type="RefSeq" id="WP_250593783.1">
    <property type="nucleotide sequence ID" value="NZ_JAKRVY010000001.1"/>
</dbReference>
<evidence type="ECO:0008006" key="4">
    <source>
        <dbReference type="Google" id="ProtNLM"/>
    </source>
</evidence>
<dbReference type="EMBL" id="JAKRVY010000001">
    <property type="protein sequence ID" value="MCL9812253.1"/>
    <property type="molecule type" value="Genomic_DNA"/>
</dbReference>
<comment type="caution">
    <text evidence="2">The sequence shown here is derived from an EMBL/GenBank/DDBJ whole genome shotgun (WGS) entry which is preliminary data.</text>
</comment>
<feature type="region of interest" description="Disordered" evidence="1">
    <location>
        <begin position="173"/>
        <end position="228"/>
    </location>
</feature>
<dbReference type="AlphaFoldDB" id="A0AAE3FP25"/>